<dbReference type="CDD" id="cd00082">
    <property type="entry name" value="HisKA"/>
    <property type="match status" value="1"/>
</dbReference>
<reference evidence="10 11" key="1">
    <citation type="submission" date="2019-09" db="EMBL/GenBank/DDBJ databases">
        <title>Wenzhouxiangella sp. Genome sequencing and assembly.</title>
        <authorList>
            <person name="Zhang R."/>
        </authorList>
    </citation>
    <scope>NUCLEOTIDE SEQUENCE [LARGE SCALE GENOMIC DNA]</scope>
    <source>
        <strain evidence="10 11">W260</strain>
    </source>
</reference>
<dbReference type="EC" id="2.7.13.3" evidence="3"/>
<evidence type="ECO:0000259" key="8">
    <source>
        <dbReference type="PROSITE" id="PS50109"/>
    </source>
</evidence>
<evidence type="ECO:0000256" key="1">
    <source>
        <dbReference type="ARBA" id="ARBA00000085"/>
    </source>
</evidence>
<evidence type="ECO:0000256" key="2">
    <source>
        <dbReference type="ARBA" id="ARBA00004370"/>
    </source>
</evidence>
<dbReference type="PRINTS" id="PR00344">
    <property type="entry name" value="BCTRLSENSOR"/>
</dbReference>
<keyword evidence="7" id="KW-0812">Transmembrane</keyword>
<protein>
    <recommendedName>
        <fullName evidence="3">histidine kinase</fullName>
        <ecNumber evidence="3">2.7.13.3</ecNumber>
    </recommendedName>
</protein>
<dbReference type="GO" id="GO:0000155">
    <property type="term" value="F:phosphorelay sensor kinase activity"/>
    <property type="evidence" value="ECO:0007669"/>
    <property type="project" value="InterPro"/>
</dbReference>
<dbReference type="PANTHER" id="PTHR43547:SF2">
    <property type="entry name" value="HYBRID SIGNAL TRANSDUCTION HISTIDINE KINASE C"/>
    <property type="match status" value="1"/>
</dbReference>
<dbReference type="RefSeq" id="WP_150863327.1">
    <property type="nucleotide sequence ID" value="NZ_VYXP01000003.1"/>
</dbReference>
<dbReference type="Pfam" id="PF00512">
    <property type="entry name" value="HisKA"/>
    <property type="match status" value="1"/>
</dbReference>
<name>A0A5N0TD57_9GAMM</name>
<dbReference type="Pfam" id="PF00672">
    <property type="entry name" value="HAMP"/>
    <property type="match status" value="1"/>
</dbReference>
<proteinExistence type="predicted"/>
<dbReference type="InterPro" id="IPR036890">
    <property type="entry name" value="HATPase_C_sf"/>
</dbReference>
<keyword evidence="7" id="KW-0472">Membrane</keyword>
<dbReference type="PROSITE" id="PS50109">
    <property type="entry name" value="HIS_KIN"/>
    <property type="match status" value="1"/>
</dbReference>
<comment type="caution">
    <text evidence="10">The sequence shown here is derived from an EMBL/GenBank/DDBJ whole genome shotgun (WGS) entry which is preliminary data.</text>
</comment>
<dbReference type="InterPro" id="IPR005467">
    <property type="entry name" value="His_kinase_dom"/>
</dbReference>
<evidence type="ECO:0000256" key="7">
    <source>
        <dbReference type="SAM" id="Phobius"/>
    </source>
</evidence>
<dbReference type="PROSITE" id="PS50885">
    <property type="entry name" value="HAMP"/>
    <property type="match status" value="1"/>
</dbReference>
<dbReference type="InterPro" id="IPR003660">
    <property type="entry name" value="HAMP_dom"/>
</dbReference>
<dbReference type="InterPro" id="IPR003594">
    <property type="entry name" value="HATPase_dom"/>
</dbReference>
<feature type="transmembrane region" description="Helical" evidence="7">
    <location>
        <begin position="12"/>
        <end position="31"/>
    </location>
</feature>
<dbReference type="InterPro" id="IPR036097">
    <property type="entry name" value="HisK_dim/P_sf"/>
</dbReference>
<feature type="domain" description="Histidine kinase" evidence="8">
    <location>
        <begin position="308"/>
        <end position="526"/>
    </location>
</feature>
<evidence type="ECO:0000313" key="11">
    <source>
        <dbReference type="Proteomes" id="UP000325372"/>
    </source>
</evidence>
<evidence type="ECO:0000256" key="4">
    <source>
        <dbReference type="ARBA" id="ARBA00022553"/>
    </source>
</evidence>
<dbReference type="InterPro" id="IPR003661">
    <property type="entry name" value="HisK_dim/P_dom"/>
</dbReference>
<gene>
    <name evidence="10" type="ORF">F3N42_05205</name>
</gene>
<organism evidence="10 11">
    <name type="scientific">Marinihelvus fidelis</name>
    <dbReference type="NCBI Taxonomy" id="2613842"/>
    <lineage>
        <taxon>Bacteria</taxon>
        <taxon>Pseudomonadati</taxon>
        <taxon>Pseudomonadota</taxon>
        <taxon>Gammaproteobacteria</taxon>
        <taxon>Chromatiales</taxon>
        <taxon>Wenzhouxiangellaceae</taxon>
        <taxon>Marinihelvus</taxon>
    </lineage>
</organism>
<dbReference type="CDD" id="cd06225">
    <property type="entry name" value="HAMP"/>
    <property type="match status" value="1"/>
</dbReference>
<dbReference type="Gene3D" id="1.10.287.130">
    <property type="match status" value="1"/>
</dbReference>
<dbReference type="PANTHER" id="PTHR43547">
    <property type="entry name" value="TWO-COMPONENT HISTIDINE KINASE"/>
    <property type="match status" value="1"/>
</dbReference>
<dbReference type="SUPFAM" id="SSF158472">
    <property type="entry name" value="HAMP domain-like"/>
    <property type="match status" value="1"/>
</dbReference>
<keyword evidence="6" id="KW-0418">Kinase</keyword>
<comment type="catalytic activity">
    <reaction evidence="1">
        <text>ATP + protein L-histidine = ADP + protein N-phospho-L-histidine.</text>
        <dbReference type="EC" id="2.7.13.3"/>
    </reaction>
</comment>
<dbReference type="SMART" id="SM00304">
    <property type="entry name" value="HAMP"/>
    <property type="match status" value="1"/>
</dbReference>
<accession>A0A5N0TD57</accession>
<evidence type="ECO:0000256" key="3">
    <source>
        <dbReference type="ARBA" id="ARBA00012438"/>
    </source>
</evidence>
<dbReference type="Gene3D" id="6.10.340.10">
    <property type="match status" value="1"/>
</dbReference>
<dbReference type="Pfam" id="PF02518">
    <property type="entry name" value="HATPase_c"/>
    <property type="match status" value="1"/>
</dbReference>
<dbReference type="AlphaFoldDB" id="A0A5N0TD57"/>
<dbReference type="Proteomes" id="UP000325372">
    <property type="component" value="Unassembled WGS sequence"/>
</dbReference>
<dbReference type="FunFam" id="3.30.565.10:FF:000006">
    <property type="entry name" value="Sensor histidine kinase WalK"/>
    <property type="match status" value="1"/>
</dbReference>
<keyword evidence="7" id="KW-1133">Transmembrane helix</keyword>
<evidence type="ECO:0000313" key="10">
    <source>
        <dbReference type="EMBL" id="KAA9132618.1"/>
    </source>
</evidence>
<sequence>MAVVKASFTRNLKFAFGVMLIIAMAIAWYFYDSARWFARDVQRITSAGRVLDAYQESTSAVARQLFVITEAVETGNSPGVGVIAANNRRIESTLAAARAALRAEPVTQTGGISEPSLLVEATTAASLVTATATRIDEALTARDPEAADAALGQLRDQGEASRFFVIMDSLVDDRHARLVEAGDQALSLSGYVMRLLPAVAALLLLFAGLALARFSRSLKNSIGVLHQAVAEFARGNLKHRIPKIREREFQELGSAFNAMATQLSDQGDALRNTNVRLEAMVEERTRELQASNDKLAKVDEHRRRLLADISHEFRTPLTVIKGESEIAMRGKGLDADAYKESLRRIIDTADHATSLVEDLLFIVRANAGEPRLQVEPVEVTEIVRKACEEFNARASQKEITIAHQPAAGRATLDGDPRRLRQVFAILLDNALRYSHNGGTIEVTVETGKNEVSIMVRDEGIGLTEEEAVLAFQRFYRGNQAVSHAQQGSGLGLPVAKAIIEAHKGRISLDGEPGVGAVATVWLPARGGRLRAVA</sequence>
<feature type="transmembrane region" description="Helical" evidence="7">
    <location>
        <begin position="191"/>
        <end position="212"/>
    </location>
</feature>
<dbReference type="GO" id="GO:0005886">
    <property type="term" value="C:plasma membrane"/>
    <property type="evidence" value="ECO:0007669"/>
    <property type="project" value="UniProtKB-ARBA"/>
</dbReference>
<comment type="subcellular location">
    <subcellularLocation>
        <location evidence="2">Membrane</location>
    </subcellularLocation>
</comment>
<evidence type="ECO:0000256" key="5">
    <source>
        <dbReference type="ARBA" id="ARBA00022679"/>
    </source>
</evidence>
<dbReference type="SUPFAM" id="SSF55874">
    <property type="entry name" value="ATPase domain of HSP90 chaperone/DNA topoisomerase II/histidine kinase"/>
    <property type="match status" value="1"/>
</dbReference>
<dbReference type="SMART" id="SM00388">
    <property type="entry name" value="HisKA"/>
    <property type="match status" value="1"/>
</dbReference>
<keyword evidence="11" id="KW-1185">Reference proteome</keyword>
<dbReference type="InterPro" id="IPR004358">
    <property type="entry name" value="Sig_transdc_His_kin-like_C"/>
</dbReference>
<dbReference type="SMART" id="SM00387">
    <property type="entry name" value="HATPase_c"/>
    <property type="match status" value="1"/>
</dbReference>
<evidence type="ECO:0000259" key="9">
    <source>
        <dbReference type="PROSITE" id="PS50885"/>
    </source>
</evidence>
<feature type="domain" description="HAMP" evidence="9">
    <location>
        <begin position="216"/>
        <end position="268"/>
    </location>
</feature>
<keyword evidence="5" id="KW-0808">Transferase</keyword>
<dbReference type="EMBL" id="VYXP01000003">
    <property type="protein sequence ID" value="KAA9132618.1"/>
    <property type="molecule type" value="Genomic_DNA"/>
</dbReference>
<evidence type="ECO:0000256" key="6">
    <source>
        <dbReference type="ARBA" id="ARBA00022777"/>
    </source>
</evidence>
<dbReference type="SUPFAM" id="SSF47384">
    <property type="entry name" value="Homodimeric domain of signal transducing histidine kinase"/>
    <property type="match status" value="1"/>
</dbReference>
<dbReference type="Gene3D" id="3.30.565.10">
    <property type="entry name" value="Histidine kinase-like ATPase, C-terminal domain"/>
    <property type="match status" value="1"/>
</dbReference>
<keyword evidence="4" id="KW-0597">Phosphoprotein</keyword>